<dbReference type="InParanoid" id="A2G452"/>
<dbReference type="RefSeq" id="XP_001301000.1">
    <property type="nucleotide sequence ID" value="XM_001300999.1"/>
</dbReference>
<keyword evidence="1" id="KW-0472">Membrane</keyword>
<dbReference type="VEuPathDB" id="TrichDB:TVAG_143820"/>
<dbReference type="KEGG" id="tva:4745725"/>
<dbReference type="AlphaFoldDB" id="A2G452"/>
<evidence type="ECO:0000313" key="2">
    <source>
        <dbReference type="EMBL" id="EAX88070.1"/>
    </source>
</evidence>
<evidence type="ECO:0000256" key="1">
    <source>
        <dbReference type="SAM" id="Phobius"/>
    </source>
</evidence>
<reference evidence="2" key="1">
    <citation type="submission" date="2006-10" db="EMBL/GenBank/DDBJ databases">
        <authorList>
            <person name="Amadeo P."/>
            <person name="Zhao Q."/>
            <person name="Wortman J."/>
            <person name="Fraser-Liggett C."/>
            <person name="Carlton J."/>
        </authorList>
    </citation>
    <scope>NUCLEOTIDE SEQUENCE</scope>
    <source>
        <strain evidence="2">G3</strain>
    </source>
</reference>
<accession>A2G452</accession>
<name>A2G452_TRIV3</name>
<proteinExistence type="predicted"/>
<gene>
    <name evidence="2" type="ORF">TVAG_143820</name>
</gene>
<dbReference type="EMBL" id="DS114359">
    <property type="protein sequence ID" value="EAX88070.1"/>
    <property type="molecule type" value="Genomic_DNA"/>
</dbReference>
<evidence type="ECO:0000313" key="3">
    <source>
        <dbReference type="Proteomes" id="UP000001542"/>
    </source>
</evidence>
<reference evidence="2" key="2">
    <citation type="journal article" date="2007" name="Science">
        <title>Draft genome sequence of the sexually transmitted pathogen Trichomonas vaginalis.</title>
        <authorList>
            <person name="Carlton J.M."/>
            <person name="Hirt R.P."/>
            <person name="Silva J.C."/>
            <person name="Delcher A.L."/>
            <person name="Schatz M."/>
            <person name="Zhao Q."/>
            <person name="Wortman J.R."/>
            <person name="Bidwell S.L."/>
            <person name="Alsmark U.C.M."/>
            <person name="Besteiro S."/>
            <person name="Sicheritz-Ponten T."/>
            <person name="Noel C.J."/>
            <person name="Dacks J.B."/>
            <person name="Foster P.G."/>
            <person name="Simillion C."/>
            <person name="Van de Peer Y."/>
            <person name="Miranda-Saavedra D."/>
            <person name="Barton G.J."/>
            <person name="Westrop G.D."/>
            <person name="Mueller S."/>
            <person name="Dessi D."/>
            <person name="Fiori P.L."/>
            <person name="Ren Q."/>
            <person name="Paulsen I."/>
            <person name="Zhang H."/>
            <person name="Bastida-Corcuera F.D."/>
            <person name="Simoes-Barbosa A."/>
            <person name="Brown M.T."/>
            <person name="Hayes R.D."/>
            <person name="Mukherjee M."/>
            <person name="Okumura C.Y."/>
            <person name="Schneider R."/>
            <person name="Smith A.J."/>
            <person name="Vanacova S."/>
            <person name="Villalvazo M."/>
            <person name="Haas B.J."/>
            <person name="Pertea M."/>
            <person name="Feldblyum T.V."/>
            <person name="Utterback T.R."/>
            <person name="Shu C.L."/>
            <person name="Osoegawa K."/>
            <person name="de Jong P.J."/>
            <person name="Hrdy I."/>
            <person name="Horvathova L."/>
            <person name="Zubacova Z."/>
            <person name="Dolezal P."/>
            <person name="Malik S.B."/>
            <person name="Logsdon J.M. Jr."/>
            <person name="Henze K."/>
            <person name="Gupta A."/>
            <person name="Wang C.C."/>
            <person name="Dunne R.L."/>
            <person name="Upcroft J.A."/>
            <person name="Upcroft P."/>
            <person name="White O."/>
            <person name="Salzberg S.L."/>
            <person name="Tang P."/>
            <person name="Chiu C.-H."/>
            <person name="Lee Y.-S."/>
            <person name="Embley T.M."/>
            <person name="Coombs G.H."/>
            <person name="Mottram J.C."/>
            <person name="Tachezy J."/>
            <person name="Fraser-Liggett C.M."/>
            <person name="Johnson P.J."/>
        </authorList>
    </citation>
    <scope>NUCLEOTIDE SEQUENCE [LARGE SCALE GENOMIC DNA]</scope>
    <source>
        <strain evidence="2">G3</strain>
    </source>
</reference>
<keyword evidence="3" id="KW-1185">Reference proteome</keyword>
<protein>
    <submittedName>
        <fullName evidence="2">Uncharacterized protein</fullName>
    </submittedName>
</protein>
<organism evidence="2 3">
    <name type="scientific">Trichomonas vaginalis (strain ATCC PRA-98 / G3)</name>
    <dbReference type="NCBI Taxonomy" id="412133"/>
    <lineage>
        <taxon>Eukaryota</taxon>
        <taxon>Metamonada</taxon>
        <taxon>Parabasalia</taxon>
        <taxon>Trichomonadida</taxon>
        <taxon>Trichomonadidae</taxon>
        <taxon>Trichomonas</taxon>
    </lineage>
</organism>
<dbReference type="VEuPathDB" id="TrichDB:TVAGG3_0229320"/>
<feature type="transmembrane region" description="Helical" evidence="1">
    <location>
        <begin position="204"/>
        <end position="225"/>
    </location>
</feature>
<sequence length="254" mass="28060">MIFILAIIETKTNKLSENQQIADKKNLLELKVPIGKSNISSAAFKKFENKFTVINNHTVTKMINDHEITEFANYNVSKVKCGKCHSLAKCVWPGICQCPPGYEGDGTNACNIPTPYSFSYMIGQFPENSTEFINVSYTGVSSRFNITKVYCKIGTQISPAISYGHLYALCNTTYSKKGLEISLSFDGVNFGEGVIIGNSSFYSWYVYVGIGAGIILGIYAIFLLFSSKPGPLAKKDEVIPLTKDVNRADDFDEL</sequence>
<dbReference type="Proteomes" id="UP000001542">
    <property type="component" value="Unassembled WGS sequence"/>
</dbReference>
<keyword evidence="1" id="KW-1133">Transmembrane helix</keyword>
<keyword evidence="1" id="KW-0812">Transmembrane</keyword>